<evidence type="ECO:0000313" key="3">
    <source>
        <dbReference type="Proteomes" id="UP000319212"/>
    </source>
</evidence>
<dbReference type="InterPro" id="IPR036913">
    <property type="entry name" value="YegP-like_sf"/>
</dbReference>
<name>A0A502DYM7_9BURK</name>
<gene>
    <name evidence="2" type="ORF">EAH82_03875</name>
</gene>
<comment type="caution">
    <text evidence="2">The sequence shown here is derived from an EMBL/GenBank/DDBJ whole genome shotgun (WGS) entry which is preliminary data.</text>
</comment>
<proteinExistence type="predicted"/>
<protein>
    <submittedName>
        <fullName evidence="2">DUF1508 domain-containing protein</fullName>
    </submittedName>
</protein>
<dbReference type="Pfam" id="PF07411">
    <property type="entry name" value="DUF1508"/>
    <property type="match status" value="1"/>
</dbReference>
<accession>A0A502DYM7</accession>
<feature type="domain" description="DUF1508" evidence="1">
    <location>
        <begin position="23"/>
        <end position="69"/>
    </location>
</feature>
<dbReference type="SUPFAM" id="SSF160113">
    <property type="entry name" value="YegP-like"/>
    <property type="match status" value="1"/>
</dbReference>
<dbReference type="EMBL" id="RCZI01000001">
    <property type="protein sequence ID" value="TPG30618.1"/>
    <property type="molecule type" value="Genomic_DNA"/>
</dbReference>
<evidence type="ECO:0000259" key="1">
    <source>
        <dbReference type="Pfam" id="PF07411"/>
    </source>
</evidence>
<sequence>MPKSKTDPTPRSAMRFVVFMDINRRWYWELRSEDDQVVAKCQMGFADKAQALESINRVRTSAPKSLIFDPIGTLVDRT</sequence>
<dbReference type="OrthoDB" id="8862605at2"/>
<dbReference type="Gene3D" id="2.30.29.80">
    <property type="match status" value="1"/>
</dbReference>
<dbReference type="AlphaFoldDB" id="A0A502DYM7"/>
<dbReference type="RefSeq" id="WP_140838737.1">
    <property type="nucleotide sequence ID" value="NZ_RCZI01000001.1"/>
</dbReference>
<organism evidence="2 3">
    <name type="scientific">Variovorax guangxiensis</name>
    <dbReference type="NCBI Taxonomy" id="1775474"/>
    <lineage>
        <taxon>Bacteria</taxon>
        <taxon>Pseudomonadati</taxon>
        <taxon>Pseudomonadota</taxon>
        <taxon>Betaproteobacteria</taxon>
        <taxon>Burkholderiales</taxon>
        <taxon>Comamonadaceae</taxon>
        <taxon>Variovorax</taxon>
    </lineage>
</organism>
<dbReference type="Proteomes" id="UP000319212">
    <property type="component" value="Unassembled WGS sequence"/>
</dbReference>
<evidence type="ECO:0000313" key="2">
    <source>
        <dbReference type="EMBL" id="TPG30618.1"/>
    </source>
</evidence>
<reference evidence="2 3" key="1">
    <citation type="journal article" date="2019" name="Environ. Microbiol.">
        <title>Species interactions and distinct microbial communities in high Arctic permafrost affected cryosols are associated with the CH4 and CO2 gas fluxes.</title>
        <authorList>
            <person name="Altshuler I."/>
            <person name="Hamel J."/>
            <person name="Turney S."/>
            <person name="Magnuson E."/>
            <person name="Levesque R."/>
            <person name="Greer C."/>
            <person name="Whyte L.G."/>
        </authorList>
    </citation>
    <scope>NUCLEOTIDE SEQUENCE [LARGE SCALE GENOMIC DNA]</scope>
    <source>
        <strain evidence="2 3">S06.C</strain>
    </source>
</reference>
<dbReference type="InterPro" id="IPR010879">
    <property type="entry name" value="DUF1508"/>
</dbReference>